<keyword evidence="3" id="KW-1185">Reference proteome</keyword>
<accession>A0A392M7H5</accession>
<organism evidence="2 3">
    <name type="scientific">Trifolium medium</name>
    <dbReference type="NCBI Taxonomy" id="97028"/>
    <lineage>
        <taxon>Eukaryota</taxon>
        <taxon>Viridiplantae</taxon>
        <taxon>Streptophyta</taxon>
        <taxon>Embryophyta</taxon>
        <taxon>Tracheophyta</taxon>
        <taxon>Spermatophyta</taxon>
        <taxon>Magnoliopsida</taxon>
        <taxon>eudicotyledons</taxon>
        <taxon>Gunneridae</taxon>
        <taxon>Pentapetalae</taxon>
        <taxon>rosids</taxon>
        <taxon>fabids</taxon>
        <taxon>Fabales</taxon>
        <taxon>Fabaceae</taxon>
        <taxon>Papilionoideae</taxon>
        <taxon>50 kb inversion clade</taxon>
        <taxon>NPAAA clade</taxon>
        <taxon>Hologalegina</taxon>
        <taxon>IRL clade</taxon>
        <taxon>Trifolieae</taxon>
        <taxon>Trifolium</taxon>
    </lineage>
</organism>
<dbReference type="GO" id="GO:0003964">
    <property type="term" value="F:RNA-directed DNA polymerase activity"/>
    <property type="evidence" value="ECO:0007669"/>
    <property type="project" value="UniProtKB-KW"/>
</dbReference>
<proteinExistence type="predicted"/>
<keyword evidence="2" id="KW-0695">RNA-directed DNA polymerase</keyword>
<feature type="non-terminal residue" evidence="2">
    <location>
        <position position="544"/>
    </location>
</feature>
<dbReference type="EMBL" id="LXQA010005170">
    <property type="protein sequence ID" value="MCH83420.1"/>
    <property type="molecule type" value="Genomic_DNA"/>
</dbReference>
<evidence type="ECO:0000313" key="3">
    <source>
        <dbReference type="Proteomes" id="UP000265520"/>
    </source>
</evidence>
<dbReference type="PANTHER" id="PTHR46890">
    <property type="entry name" value="NON-LTR RETROLELEMENT REVERSE TRANSCRIPTASE-LIKE PROTEIN-RELATED"/>
    <property type="match status" value="1"/>
</dbReference>
<dbReference type="Pfam" id="PF00078">
    <property type="entry name" value="RVT_1"/>
    <property type="match status" value="1"/>
</dbReference>
<dbReference type="CDD" id="cd01650">
    <property type="entry name" value="RT_nLTR_like"/>
    <property type="match status" value="1"/>
</dbReference>
<reference evidence="2 3" key="1">
    <citation type="journal article" date="2018" name="Front. Plant Sci.">
        <title>Red Clover (Trifolium pratense) and Zigzag Clover (T. medium) - A Picture of Genomic Similarities and Differences.</title>
        <authorList>
            <person name="Dluhosova J."/>
            <person name="Istvanek J."/>
            <person name="Nedelnik J."/>
            <person name="Repkova J."/>
        </authorList>
    </citation>
    <scope>NUCLEOTIDE SEQUENCE [LARGE SCALE GENOMIC DNA]</scope>
    <source>
        <strain evidence="3">cv. 10/8</strain>
        <tissue evidence="2">Leaf</tissue>
    </source>
</reference>
<dbReference type="PROSITE" id="PS50878">
    <property type="entry name" value="RT_POL"/>
    <property type="match status" value="1"/>
</dbReference>
<feature type="domain" description="Reverse transcriptase" evidence="1">
    <location>
        <begin position="307"/>
        <end position="544"/>
    </location>
</feature>
<keyword evidence="2" id="KW-0548">Nucleotidyltransferase</keyword>
<dbReference type="Gene3D" id="3.60.10.10">
    <property type="entry name" value="Endonuclease/exonuclease/phosphatase"/>
    <property type="match status" value="1"/>
</dbReference>
<dbReference type="SUPFAM" id="SSF56219">
    <property type="entry name" value="DNase I-like"/>
    <property type="match status" value="1"/>
</dbReference>
<sequence length="544" mass="61544">MGDFNAVREPNERRGVSGVLPSNVEMRDFGGFIEELELVDLPLLGRHFTWFHANGIAMSCIDRILVSSEWLEAWGDCSVWVCSRDVSDHCLLVLKIANNDWGPKPFRFNNNWIDHKHFKKMVEDRWRGMEVSGWMSFVLEEKLRGLKGSLKEWNMVEFGSLESRLKKLVEDIRELDVKGEIMGLDSNEVALRKDVRMRAKRNAILALKVDNMWIEFPFLIREAVVNFFQNHFEAPTTIRPNLDGVSFPLLSEEKNCALTATFSLEEIQKVVMESDRNKSPGPDGFNFTFVKSCWDILKGEIRVMFDQFHGIGKLPKSLLSYFVALIPKVSSPFGLGDFRPISLLGCLYKLIAKVLAGRLAKVMHSLIASTQSAFIKGSNLVDGVLVVNEVVDSAERLGKECLIFKVDFEKAYDSVDWGFLEYMLRRFGFCDVWIGWMRACVFGGNLSMLVNGSPTREINIQRGLKQGDPLAPFLFLLVAKGFGGVMRRAGELNLFKGFKIQNDGPIISHLQYADDTLCIGEASVDNLWTLKAILRGFELASGLK</sequence>
<dbReference type="AlphaFoldDB" id="A0A392M7H5"/>
<keyword evidence="2" id="KW-0808">Transferase</keyword>
<evidence type="ECO:0000313" key="2">
    <source>
        <dbReference type="EMBL" id="MCH83420.1"/>
    </source>
</evidence>
<comment type="caution">
    <text evidence="2">The sequence shown here is derived from an EMBL/GenBank/DDBJ whole genome shotgun (WGS) entry which is preliminary data.</text>
</comment>
<dbReference type="InterPro" id="IPR036691">
    <property type="entry name" value="Endo/exonu/phosph_ase_sf"/>
</dbReference>
<dbReference type="InterPro" id="IPR052343">
    <property type="entry name" value="Retrotransposon-Effector_Assoc"/>
</dbReference>
<protein>
    <submittedName>
        <fullName evidence="2">LINE-1 reverse transcriptase like</fullName>
    </submittedName>
</protein>
<dbReference type="Proteomes" id="UP000265520">
    <property type="component" value="Unassembled WGS sequence"/>
</dbReference>
<name>A0A392M7H5_9FABA</name>
<evidence type="ECO:0000259" key="1">
    <source>
        <dbReference type="PROSITE" id="PS50878"/>
    </source>
</evidence>
<gene>
    <name evidence="2" type="ORF">A2U01_0004240</name>
</gene>
<dbReference type="InterPro" id="IPR000477">
    <property type="entry name" value="RT_dom"/>
</dbReference>
<dbReference type="PANTHER" id="PTHR46890:SF50">
    <property type="entry name" value="RNA-DIRECTED DNA POLYMERASE, EUKARYOTA, REVERSE TRANSCRIPTASE ZINC-BINDING DOMAIN PROTEIN-RELATED"/>
    <property type="match status" value="1"/>
</dbReference>